<comment type="caution">
    <text evidence="2">The sequence shown here is derived from an EMBL/GenBank/DDBJ whole genome shotgun (WGS) entry which is preliminary data.</text>
</comment>
<sequence length="200" mass="22517">MLLQFLICLSWLTSASATLEVKPGCQPTCGNVKIMYPFGVGMSRQTRIVLVSVVARPQFRKETYVGPIEKNITYITSFGNYTYGFMAEKTKYQFSVLDLQYDRFINKIKDVPVVLDWAIGEKLTCEKDLQDPETFTSKYKNTTCYSASNSYGYCCDCPSGYKGNPYLINGCQDVNECEDHNDNQCASICTNNLQSLCCAC</sequence>
<organism evidence="2 3">
    <name type="scientific">Kingdonia uniflora</name>
    <dbReference type="NCBI Taxonomy" id="39325"/>
    <lineage>
        <taxon>Eukaryota</taxon>
        <taxon>Viridiplantae</taxon>
        <taxon>Streptophyta</taxon>
        <taxon>Embryophyta</taxon>
        <taxon>Tracheophyta</taxon>
        <taxon>Spermatophyta</taxon>
        <taxon>Magnoliopsida</taxon>
        <taxon>Ranunculales</taxon>
        <taxon>Circaeasteraceae</taxon>
        <taxon>Kingdonia</taxon>
    </lineage>
</organism>
<protein>
    <submittedName>
        <fullName evidence="2">Uncharacterized protein</fullName>
    </submittedName>
</protein>
<dbReference type="EMBL" id="JACGCM010001135">
    <property type="protein sequence ID" value="KAF6161232.1"/>
    <property type="molecule type" value="Genomic_DNA"/>
</dbReference>
<dbReference type="PANTHER" id="PTHR33491">
    <property type="entry name" value="OSJNBA0016N04.9 PROTEIN"/>
    <property type="match status" value="1"/>
</dbReference>
<dbReference type="AlphaFoldDB" id="A0A7J7N2I0"/>
<accession>A0A7J7N2I0</accession>
<reference evidence="2 3" key="1">
    <citation type="journal article" date="2020" name="IScience">
        <title>Genome Sequencing of the Endangered Kingdonia uniflora (Circaeasteraceae, Ranunculales) Reveals Potential Mechanisms of Evolutionary Specialization.</title>
        <authorList>
            <person name="Sun Y."/>
            <person name="Deng T."/>
            <person name="Zhang A."/>
            <person name="Moore M.J."/>
            <person name="Landis J.B."/>
            <person name="Lin N."/>
            <person name="Zhang H."/>
            <person name="Zhang X."/>
            <person name="Huang J."/>
            <person name="Zhang X."/>
            <person name="Sun H."/>
            <person name="Wang H."/>
        </authorList>
    </citation>
    <scope>NUCLEOTIDE SEQUENCE [LARGE SCALE GENOMIC DNA]</scope>
    <source>
        <strain evidence="2">TB1705</strain>
        <tissue evidence="2">Leaf</tissue>
    </source>
</reference>
<evidence type="ECO:0000256" key="1">
    <source>
        <dbReference type="SAM" id="SignalP"/>
    </source>
</evidence>
<dbReference type="Proteomes" id="UP000541444">
    <property type="component" value="Unassembled WGS sequence"/>
</dbReference>
<evidence type="ECO:0000313" key="3">
    <source>
        <dbReference type="Proteomes" id="UP000541444"/>
    </source>
</evidence>
<keyword evidence="1" id="KW-0732">Signal</keyword>
<feature type="signal peptide" evidence="1">
    <location>
        <begin position="1"/>
        <end position="17"/>
    </location>
</feature>
<proteinExistence type="predicted"/>
<keyword evidence="3" id="KW-1185">Reference proteome</keyword>
<dbReference type="OrthoDB" id="1001427at2759"/>
<feature type="chain" id="PRO_5029823469" evidence="1">
    <location>
        <begin position="18"/>
        <end position="200"/>
    </location>
</feature>
<evidence type="ECO:0000313" key="2">
    <source>
        <dbReference type="EMBL" id="KAF6161232.1"/>
    </source>
</evidence>
<gene>
    <name evidence="2" type="ORF">GIB67_009119</name>
</gene>
<dbReference type="Gene3D" id="2.10.25.10">
    <property type="entry name" value="Laminin"/>
    <property type="match status" value="1"/>
</dbReference>
<name>A0A7J7N2I0_9MAGN</name>